<dbReference type="InterPro" id="IPR006671">
    <property type="entry name" value="Cyclin_N"/>
</dbReference>
<dbReference type="SUPFAM" id="SSF47954">
    <property type="entry name" value="Cyclin-like"/>
    <property type="match status" value="1"/>
</dbReference>
<protein>
    <recommendedName>
        <fullName evidence="1">Cyclin N-terminal domain-containing protein</fullName>
    </recommendedName>
</protein>
<dbReference type="GO" id="GO:0005634">
    <property type="term" value="C:nucleus"/>
    <property type="evidence" value="ECO:0007669"/>
    <property type="project" value="TreeGrafter"/>
</dbReference>
<feature type="domain" description="Cyclin N-terminal" evidence="1">
    <location>
        <begin position="33"/>
        <end position="135"/>
    </location>
</feature>
<name>A0A1Y1XDE7_9FUNG</name>
<dbReference type="Proteomes" id="UP000193498">
    <property type="component" value="Unassembled WGS sequence"/>
</dbReference>
<evidence type="ECO:0000259" key="1">
    <source>
        <dbReference type="Pfam" id="PF00134"/>
    </source>
</evidence>
<dbReference type="InParanoid" id="A0A1Y1XDE7"/>
<accession>A0A1Y1XDE7</accession>
<dbReference type="GO" id="GO:0016538">
    <property type="term" value="F:cyclin-dependent protein serine/threonine kinase regulator activity"/>
    <property type="evidence" value="ECO:0007669"/>
    <property type="project" value="TreeGrafter"/>
</dbReference>
<dbReference type="GO" id="GO:0000307">
    <property type="term" value="C:cyclin-dependent protein kinase holoenzyme complex"/>
    <property type="evidence" value="ECO:0007669"/>
    <property type="project" value="TreeGrafter"/>
</dbReference>
<dbReference type="AlphaFoldDB" id="A0A1Y1XDE7"/>
<dbReference type="Gene3D" id="1.10.472.10">
    <property type="entry name" value="Cyclin-like"/>
    <property type="match status" value="1"/>
</dbReference>
<organism evidence="2 3">
    <name type="scientific">Basidiobolus meristosporus CBS 931.73</name>
    <dbReference type="NCBI Taxonomy" id="1314790"/>
    <lineage>
        <taxon>Eukaryota</taxon>
        <taxon>Fungi</taxon>
        <taxon>Fungi incertae sedis</taxon>
        <taxon>Zoopagomycota</taxon>
        <taxon>Entomophthoromycotina</taxon>
        <taxon>Basidiobolomycetes</taxon>
        <taxon>Basidiobolales</taxon>
        <taxon>Basidiobolaceae</taxon>
        <taxon>Basidiobolus</taxon>
    </lineage>
</organism>
<dbReference type="CDD" id="cd20557">
    <property type="entry name" value="CYCLIN_ScPCL1-like"/>
    <property type="match status" value="1"/>
</dbReference>
<dbReference type="PANTHER" id="PTHR15615:SF108">
    <property type="entry name" value="PROTEIN CNPPD1"/>
    <property type="match status" value="1"/>
</dbReference>
<dbReference type="PANTHER" id="PTHR15615">
    <property type="match status" value="1"/>
</dbReference>
<gene>
    <name evidence="2" type="ORF">K493DRAFT_387894</name>
</gene>
<dbReference type="OrthoDB" id="10250320at2759"/>
<keyword evidence="3" id="KW-1185">Reference proteome</keyword>
<reference evidence="2 3" key="1">
    <citation type="submission" date="2016-07" db="EMBL/GenBank/DDBJ databases">
        <title>Pervasive Adenine N6-methylation of Active Genes in Fungi.</title>
        <authorList>
            <consortium name="DOE Joint Genome Institute"/>
            <person name="Mondo S.J."/>
            <person name="Dannebaum R.O."/>
            <person name="Kuo R.C."/>
            <person name="Labutti K."/>
            <person name="Haridas S."/>
            <person name="Kuo A."/>
            <person name="Salamov A."/>
            <person name="Ahrendt S.R."/>
            <person name="Lipzen A."/>
            <person name="Sullivan W."/>
            <person name="Andreopoulos W.B."/>
            <person name="Clum A."/>
            <person name="Lindquist E."/>
            <person name="Daum C."/>
            <person name="Ramamoorthy G.K."/>
            <person name="Gryganskyi A."/>
            <person name="Culley D."/>
            <person name="Magnuson J.K."/>
            <person name="James T.Y."/>
            <person name="O'Malley M.A."/>
            <person name="Stajich J.E."/>
            <person name="Spatafora J.W."/>
            <person name="Visel A."/>
            <person name="Grigoriev I.V."/>
        </authorList>
    </citation>
    <scope>NUCLEOTIDE SEQUENCE [LARGE SCALE GENOMIC DNA]</scope>
    <source>
        <strain evidence="2 3">CBS 931.73</strain>
    </source>
</reference>
<proteinExistence type="predicted"/>
<dbReference type="InterPro" id="IPR013922">
    <property type="entry name" value="Cyclin_PHO80-like"/>
</dbReference>
<dbReference type="InterPro" id="IPR036915">
    <property type="entry name" value="Cyclin-like_sf"/>
</dbReference>
<dbReference type="GO" id="GO:0019901">
    <property type="term" value="F:protein kinase binding"/>
    <property type="evidence" value="ECO:0007669"/>
    <property type="project" value="InterPro"/>
</dbReference>
<dbReference type="EMBL" id="MCFE01000630">
    <property type="protein sequence ID" value="ORX83753.1"/>
    <property type="molecule type" value="Genomic_DNA"/>
</dbReference>
<dbReference type="Pfam" id="PF00134">
    <property type="entry name" value="Cyclin_N"/>
    <property type="match status" value="1"/>
</dbReference>
<evidence type="ECO:0000313" key="2">
    <source>
        <dbReference type="EMBL" id="ORX83753.1"/>
    </source>
</evidence>
<comment type="caution">
    <text evidence="2">The sequence shown here is derived from an EMBL/GenBank/DDBJ whole genome shotgun (WGS) entry which is preliminary data.</text>
</comment>
<sequence length="149" mass="16828">MSLTPSPRYDLWSPVSDQLLESTAHFLDGLPFARSTRASLFQFVKSVVYRGRVNSFVLASALVYLERLTGSGKLPLLQATSKELVFLACLLVASKYLDDRALTVSKVVGITRDRWTRSETSRLAWDLFSHLNYKLGVSLEELNRFLPTK</sequence>
<evidence type="ECO:0000313" key="3">
    <source>
        <dbReference type="Proteomes" id="UP000193498"/>
    </source>
</evidence>